<dbReference type="InterPro" id="IPR036640">
    <property type="entry name" value="ABC1_TM_sf"/>
</dbReference>
<keyword evidence="3 7" id="KW-0812">Transmembrane</keyword>
<gene>
    <name evidence="8" type="ORF">NCTC10327_01872</name>
</gene>
<dbReference type="Pfam" id="PF03706">
    <property type="entry name" value="LPG_synthase_TM"/>
    <property type="match status" value="1"/>
</dbReference>
<dbReference type="Proteomes" id="UP000269974">
    <property type="component" value="Unassembled WGS sequence"/>
</dbReference>
<dbReference type="SUPFAM" id="SSF90123">
    <property type="entry name" value="ABC transporter transmembrane region"/>
    <property type="match status" value="1"/>
</dbReference>
<feature type="region of interest" description="Disordered" evidence="6">
    <location>
        <begin position="537"/>
        <end position="575"/>
    </location>
</feature>
<evidence type="ECO:0000256" key="7">
    <source>
        <dbReference type="SAM" id="Phobius"/>
    </source>
</evidence>
<evidence type="ECO:0000256" key="2">
    <source>
        <dbReference type="ARBA" id="ARBA00022475"/>
    </source>
</evidence>
<evidence type="ECO:0000313" key="9">
    <source>
        <dbReference type="Proteomes" id="UP000269974"/>
    </source>
</evidence>
<evidence type="ECO:0000256" key="4">
    <source>
        <dbReference type="ARBA" id="ARBA00022989"/>
    </source>
</evidence>
<dbReference type="PANTHER" id="PTHR39087">
    <property type="entry name" value="UPF0104 MEMBRANE PROTEIN MJ1595"/>
    <property type="match status" value="1"/>
</dbReference>
<dbReference type="GO" id="GO:0005524">
    <property type="term" value="F:ATP binding"/>
    <property type="evidence" value="ECO:0007669"/>
    <property type="project" value="InterPro"/>
</dbReference>
<feature type="transmembrane region" description="Helical" evidence="7">
    <location>
        <begin position="190"/>
        <end position="208"/>
    </location>
</feature>
<evidence type="ECO:0000256" key="1">
    <source>
        <dbReference type="ARBA" id="ARBA00004651"/>
    </source>
</evidence>
<feature type="transmembrane region" description="Helical" evidence="7">
    <location>
        <begin position="770"/>
        <end position="789"/>
    </location>
</feature>
<sequence length="1068" mass="111010">MHTEAGDSRLNPARAGFTKKPAAGFSALTPETAQETAPEGPSENSPETAPAPRPTTKVLLVDAIARWQRRPANLVRGIIATLGVITVVLISLYGFSSTVAVTNDVANAAADVLRTVLFMPVNVLEGIISLVLPLWIILELLWNRRWRALATAAVAVAGSVATCYAGLWLFRHYLPYAAVTEAFSKTLNEQATIGILPYVSVISVLLTVAGQFNQSRTARWGWWLLGIVVMLSILQGMQSLTGALFTILVGVAAACYALFAIGDAPQRAVGKAAVALVRRAGLDAVRIIRVDNIDDPLHAWEIASNAPLGYADSATFSGISRVLSGTAKTSSSAAKEAAAPAGAEEWAEGTAPAGATAKASAGAEGAAERTAPANAGAAVAAEGNISVSPAQVAAGPAFTTDTTQVTEVEAALVPAPIPTQTLDIDAPSLAAQTRARYNPPITDTNSRNYVAELADGSARFLTFIDSDREIVGRLAAAWQRIFLKASTRRTGSNIVETAERTLLMEREAAAIGAAPDRHPHAAGGNYSMVLSFDLAPRAATTPGSEPGSEPGRTSASAPCEPGRASASASGGSIATGVETAGTATGIETAGTATGVETAGTATGVETATASGKLGNAIPLAALAAEEIPDSALDDVWRALRTAHHAGISHQDVRASTVLVSGGRGCLIHWRNGSIASSELSRQIDLSQALTMMASAVGIERALASAQRMLSEQQLSSIAPVLQRAIIPQETLRAFQDRKDLQRLRDSLTKEIPQAATSSGPQLTRFSLRTIITAFIGAAALFILLGSINFNELLETIRTANFWWALAALAAGFLAFLGAGIVLRAYTAENLKLSEVTLVQVAAGVVGLVMPAGIGPAALNLRYLQKNKVPTAVAVATVTLVQVAQFVATVILLLVLALATGDFGGISLPSGSGLLTFLAVVGAVAAVLTIRPLRQWIIKKIRPTVQQIWPRIVWLATHPSRIATGFGGSVLQTASLVAAFGFSLAAFGETLPITTLAITYLVSNSVGSIVPSPGGIGPVEAALTGGLVVAGIPYSVAFSTAMLYRLTTFWIRVPVGWVALRVLQKKDII</sequence>
<proteinExistence type="predicted"/>
<feature type="region of interest" description="Disordered" evidence="6">
    <location>
        <begin position="1"/>
        <end position="53"/>
    </location>
</feature>
<dbReference type="AlphaFoldDB" id="A0A7Z8YAW1"/>
<keyword evidence="2" id="KW-1003">Cell membrane</keyword>
<feature type="transmembrane region" description="Helical" evidence="7">
    <location>
        <begin position="801"/>
        <end position="822"/>
    </location>
</feature>
<dbReference type="GO" id="GO:0005886">
    <property type="term" value="C:plasma membrane"/>
    <property type="evidence" value="ECO:0007669"/>
    <property type="project" value="UniProtKB-SubCell"/>
</dbReference>
<feature type="transmembrane region" description="Helical" evidence="7">
    <location>
        <begin position="116"/>
        <end position="137"/>
    </location>
</feature>
<feature type="transmembrane region" description="Helical" evidence="7">
    <location>
        <begin position="910"/>
        <end position="929"/>
    </location>
</feature>
<evidence type="ECO:0000256" key="6">
    <source>
        <dbReference type="SAM" id="MobiDB-lite"/>
    </source>
</evidence>
<protein>
    <recommendedName>
        <fullName evidence="10">Lysylphosphatidylglycerol synthase TM region</fullName>
    </recommendedName>
</protein>
<feature type="transmembrane region" description="Helical" evidence="7">
    <location>
        <begin position="1021"/>
        <end position="1043"/>
    </location>
</feature>
<feature type="transmembrane region" description="Helical" evidence="7">
    <location>
        <begin position="74"/>
        <end position="96"/>
    </location>
</feature>
<reference evidence="8 9" key="1">
    <citation type="submission" date="2018-11" db="EMBL/GenBank/DDBJ databases">
        <authorList>
            <consortium name="Pathogen Informatics"/>
        </authorList>
    </citation>
    <scope>NUCLEOTIDE SEQUENCE [LARGE SCALE GENOMIC DNA]</scope>
    <source>
        <strain evidence="8 9">NCTC10327</strain>
    </source>
</reference>
<feature type="transmembrane region" description="Helical" evidence="7">
    <location>
        <begin position="975"/>
        <end position="1001"/>
    </location>
</feature>
<dbReference type="RefSeq" id="WP_244924588.1">
    <property type="nucleotide sequence ID" value="NZ_UYIO01000001.1"/>
</dbReference>
<feature type="compositionally biased region" description="Low complexity" evidence="6">
    <location>
        <begin position="562"/>
        <end position="575"/>
    </location>
</feature>
<comment type="caution">
    <text evidence="8">The sequence shown here is derived from an EMBL/GenBank/DDBJ whole genome shotgun (WGS) entry which is preliminary data.</text>
</comment>
<evidence type="ECO:0000313" key="8">
    <source>
        <dbReference type="EMBL" id="VDG77260.1"/>
    </source>
</evidence>
<accession>A0A7Z8YAW1</accession>
<evidence type="ECO:0008006" key="10">
    <source>
        <dbReference type="Google" id="ProtNLM"/>
    </source>
</evidence>
<feature type="region of interest" description="Disordered" evidence="6">
    <location>
        <begin position="335"/>
        <end position="365"/>
    </location>
</feature>
<feature type="transmembrane region" description="Helical" evidence="7">
    <location>
        <begin position="149"/>
        <end position="170"/>
    </location>
</feature>
<keyword evidence="5 7" id="KW-0472">Membrane</keyword>
<feature type="transmembrane region" description="Helical" evidence="7">
    <location>
        <begin position="871"/>
        <end position="898"/>
    </location>
</feature>
<comment type="subcellular location">
    <subcellularLocation>
        <location evidence="1">Cell membrane</location>
        <topology evidence="1">Multi-pass membrane protein</topology>
    </subcellularLocation>
</comment>
<evidence type="ECO:0000256" key="3">
    <source>
        <dbReference type="ARBA" id="ARBA00022692"/>
    </source>
</evidence>
<dbReference type="PANTHER" id="PTHR39087:SF2">
    <property type="entry name" value="UPF0104 MEMBRANE PROTEIN MJ1595"/>
    <property type="match status" value="1"/>
</dbReference>
<name>A0A7Z8YAW1_9ACTO</name>
<evidence type="ECO:0000256" key="5">
    <source>
        <dbReference type="ARBA" id="ARBA00023136"/>
    </source>
</evidence>
<dbReference type="InterPro" id="IPR022791">
    <property type="entry name" value="L-PG_synthase/AglD"/>
</dbReference>
<dbReference type="EMBL" id="UYIO01000001">
    <property type="protein sequence ID" value="VDG77260.1"/>
    <property type="molecule type" value="Genomic_DNA"/>
</dbReference>
<feature type="transmembrane region" description="Helical" evidence="7">
    <location>
        <begin position="243"/>
        <end position="261"/>
    </location>
</feature>
<organism evidence="8 9">
    <name type="scientific">Actinobaculum suis</name>
    <dbReference type="NCBI Taxonomy" id="1657"/>
    <lineage>
        <taxon>Bacteria</taxon>
        <taxon>Bacillati</taxon>
        <taxon>Actinomycetota</taxon>
        <taxon>Actinomycetes</taxon>
        <taxon>Actinomycetales</taxon>
        <taxon>Actinomycetaceae</taxon>
        <taxon>Actinobaculum</taxon>
    </lineage>
</organism>
<keyword evidence="4 7" id="KW-1133">Transmembrane helix</keyword>